<reference evidence="3 4" key="1">
    <citation type="journal article" date="2024" name="Nat. Commun.">
        <title>Phylogenomics reveals the evolutionary origins of lichenization in chlorophyte algae.</title>
        <authorList>
            <person name="Puginier C."/>
            <person name="Libourel C."/>
            <person name="Otte J."/>
            <person name="Skaloud P."/>
            <person name="Haon M."/>
            <person name="Grisel S."/>
            <person name="Petersen M."/>
            <person name="Berrin J.G."/>
            <person name="Delaux P.M."/>
            <person name="Dal Grande F."/>
            <person name="Keller J."/>
        </authorList>
    </citation>
    <scope>NUCLEOTIDE SEQUENCE [LARGE SCALE GENOMIC DNA]</scope>
    <source>
        <strain evidence="3 4">SAG 2036</strain>
    </source>
</reference>
<gene>
    <name evidence="3" type="ORF">WJX73_006413</name>
</gene>
<dbReference type="InterPro" id="IPR000286">
    <property type="entry name" value="HDACs"/>
</dbReference>
<name>A0AAW1NR15_9CHLO</name>
<dbReference type="InterPro" id="IPR037138">
    <property type="entry name" value="His_deacetylse_dom_sf"/>
</dbReference>
<dbReference type="InterPro" id="IPR044150">
    <property type="entry name" value="HDAC_classIV"/>
</dbReference>
<dbReference type="AlphaFoldDB" id="A0AAW1NR15"/>
<dbReference type="PRINTS" id="PR01270">
    <property type="entry name" value="HDASUPER"/>
</dbReference>
<keyword evidence="1" id="KW-0378">Hydrolase</keyword>
<dbReference type="EMBL" id="JALJOQ010000183">
    <property type="protein sequence ID" value="KAK9791134.1"/>
    <property type="molecule type" value="Genomic_DNA"/>
</dbReference>
<dbReference type="SUPFAM" id="SSF52768">
    <property type="entry name" value="Arginase/deacetylase"/>
    <property type="match status" value="1"/>
</dbReference>
<dbReference type="GO" id="GO:0016787">
    <property type="term" value="F:hydrolase activity"/>
    <property type="evidence" value="ECO:0007669"/>
    <property type="project" value="UniProtKB-KW"/>
</dbReference>
<evidence type="ECO:0000313" key="3">
    <source>
        <dbReference type="EMBL" id="KAK9791134.1"/>
    </source>
</evidence>
<feature type="domain" description="Histone deacetylase" evidence="2">
    <location>
        <begin position="63"/>
        <end position="325"/>
    </location>
</feature>
<organism evidence="3 4">
    <name type="scientific">Symbiochloris irregularis</name>
    <dbReference type="NCBI Taxonomy" id="706552"/>
    <lineage>
        <taxon>Eukaryota</taxon>
        <taxon>Viridiplantae</taxon>
        <taxon>Chlorophyta</taxon>
        <taxon>core chlorophytes</taxon>
        <taxon>Trebouxiophyceae</taxon>
        <taxon>Trebouxiales</taxon>
        <taxon>Trebouxiaceae</taxon>
        <taxon>Symbiochloris</taxon>
    </lineage>
</organism>
<dbReference type="Pfam" id="PF00850">
    <property type="entry name" value="Hist_deacetyl"/>
    <property type="match status" value="1"/>
</dbReference>
<dbReference type="Gene3D" id="3.40.800.20">
    <property type="entry name" value="Histone deacetylase domain"/>
    <property type="match status" value="1"/>
</dbReference>
<dbReference type="PANTHER" id="PTHR10625">
    <property type="entry name" value="HISTONE DEACETYLASE HDAC1-RELATED"/>
    <property type="match status" value="1"/>
</dbReference>
<dbReference type="GO" id="GO:0004407">
    <property type="term" value="F:histone deacetylase activity"/>
    <property type="evidence" value="ECO:0007669"/>
    <property type="project" value="InterPro"/>
</dbReference>
<evidence type="ECO:0000256" key="1">
    <source>
        <dbReference type="ARBA" id="ARBA00022801"/>
    </source>
</evidence>
<dbReference type="InterPro" id="IPR023696">
    <property type="entry name" value="Ureohydrolase_dom_sf"/>
</dbReference>
<dbReference type="Proteomes" id="UP001465755">
    <property type="component" value="Unassembled WGS sequence"/>
</dbReference>
<dbReference type="GO" id="GO:0040029">
    <property type="term" value="P:epigenetic regulation of gene expression"/>
    <property type="evidence" value="ECO:0007669"/>
    <property type="project" value="TreeGrafter"/>
</dbReference>
<proteinExistence type="predicted"/>
<dbReference type="CDD" id="cd09993">
    <property type="entry name" value="HDAC_classIV"/>
    <property type="match status" value="1"/>
</dbReference>
<sequence length="349" mass="37722">MLRACVTLCTTTAPRSTRSSIQARLIVSELSTRQFAAASGVPTVYHPAYSAPQLPDGHRFPMGVFRRIYDSLLEQGIVSPSQIHIPPELPSDEMLHLVHTPKYVSAFSEGRLDANACRRIGFGVCMADPNLIERTKSEVAGTLLTAELALQHGLAVNTAGGTHHAFPAYGSGFCILNDLAVTARVLLERGTVQRILILDLDVHQADGTAAIFEGESDSVYTLSVHAASNFPLNKQRSTLDIPLADGVGDDDYLRTVADTLPGVLSGFKPQLVLYDGGIDVHQKDALGRLALTDAGLMRREMQVLDTCLSAGIPTAGYMGGGYNNSMDFLVKCHVMLHQAAKQMWIDHEL</sequence>
<comment type="caution">
    <text evidence="3">The sequence shown here is derived from an EMBL/GenBank/DDBJ whole genome shotgun (WGS) entry which is preliminary data.</text>
</comment>
<dbReference type="PANTHER" id="PTHR10625:SF32">
    <property type="entry name" value="HISTONE DEACETYLASE"/>
    <property type="match status" value="1"/>
</dbReference>
<keyword evidence="4" id="KW-1185">Reference proteome</keyword>
<evidence type="ECO:0000313" key="4">
    <source>
        <dbReference type="Proteomes" id="UP001465755"/>
    </source>
</evidence>
<protein>
    <recommendedName>
        <fullName evidence="2">Histone deacetylase domain-containing protein</fullName>
    </recommendedName>
</protein>
<accession>A0AAW1NR15</accession>
<dbReference type="InterPro" id="IPR023801">
    <property type="entry name" value="His_deacetylse_dom"/>
</dbReference>
<evidence type="ECO:0000259" key="2">
    <source>
        <dbReference type="Pfam" id="PF00850"/>
    </source>
</evidence>